<dbReference type="InterPro" id="IPR018247">
    <property type="entry name" value="EF_Hand_1_Ca_BS"/>
</dbReference>
<name>A0A517MUC0_9BACT</name>
<dbReference type="OrthoDB" id="245156at2"/>
<dbReference type="Proteomes" id="UP000319852">
    <property type="component" value="Chromosome"/>
</dbReference>
<dbReference type="PROSITE" id="PS00018">
    <property type="entry name" value="EF_HAND_1"/>
    <property type="match status" value="1"/>
</dbReference>
<evidence type="ECO:0000256" key="1">
    <source>
        <dbReference type="SAM" id="SignalP"/>
    </source>
</evidence>
<dbReference type="AlphaFoldDB" id="A0A517MUC0"/>
<dbReference type="KEGG" id="amob:HG15A2_17580"/>
<reference evidence="2 3" key="1">
    <citation type="submission" date="2019-02" db="EMBL/GenBank/DDBJ databases">
        <title>Deep-cultivation of Planctomycetes and their phenomic and genomic characterization uncovers novel biology.</title>
        <authorList>
            <person name="Wiegand S."/>
            <person name="Jogler M."/>
            <person name="Boedeker C."/>
            <person name="Pinto D."/>
            <person name="Vollmers J."/>
            <person name="Rivas-Marin E."/>
            <person name="Kohn T."/>
            <person name="Peeters S.H."/>
            <person name="Heuer A."/>
            <person name="Rast P."/>
            <person name="Oberbeckmann S."/>
            <person name="Bunk B."/>
            <person name="Jeske O."/>
            <person name="Meyerdierks A."/>
            <person name="Storesund J.E."/>
            <person name="Kallscheuer N."/>
            <person name="Luecker S."/>
            <person name="Lage O.M."/>
            <person name="Pohl T."/>
            <person name="Merkel B.J."/>
            <person name="Hornburger P."/>
            <person name="Mueller R.-W."/>
            <person name="Bruemmer F."/>
            <person name="Labrenz M."/>
            <person name="Spormann A.M."/>
            <person name="Op den Camp H."/>
            <person name="Overmann J."/>
            <person name="Amann R."/>
            <person name="Jetten M.S.M."/>
            <person name="Mascher T."/>
            <person name="Medema M.H."/>
            <person name="Devos D.P."/>
            <person name="Kaster A.-K."/>
            <person name="Ovreas L."/>
            <person name="Rohde M."/>
            <person name="Galperin M.Y."/>
            <person name="Jogler C."/>
        </authorList>
    </citation>
    <scope>NUCLEOTIDE SEQUENCE [LARGE SCALE GENOMIC DNA]</scope>
    <source>
        <strain evidence="2 3">HG15A2</strain>
    </source>
</reference>
<keyword evidence="3" id="KW-1185">Reference proteome</keyword>
<keyword evidence="1" id="KW-0732">Signal</keyword>
<protein>
    <recommendedName>
        <fullName evidence="4">PEP-CTERM protein-sorting domain-containing protein</fullName>
    </recommendedName>
</protein>
<dbReference type="EMBL" id="CP036263">
    <property type="protein sequence ID" value="QDS98478.1"/>
    <property type="molecule type" value="Genomic_DNA"/>
</dbReference>
<proteinExistence type="predicted"/>
<dbReference type="RefSeq" id="WP_145059649.1">
    <property type="nucleotide sequence ID" value="NZ_CP036263.1"/>
</dbReference>
<gene>
    <name evidence="2" type="ORF">HG15A2_17580</name>
</gene>
<sequence precursor="true">MRYFKFALAAKALLITAVALTSMPATSFGVLIDDDFTSGAIGVLDSNRYERQDIGNWTARDGGAAADWAIQDGRLEALTGNQQKGVAIVKAVGDGESGNQITVSFDWTAIGATGDDLTLSYNVFGYHSDAGGAATDRISTSALNFSGTTGGKFGNLEGNASLVDFTNGFESPAGFFNQWDLDDPSVLGVADGSAVHSTTTFDISGLSTDGNDISKYDYVGLHFFVLSQSHPGTYIDNVSVTAASTGDPTGDFDNDGDVDGADFLEWQRSIGTPTALSAWQAEYGDGGPSVASAANVPEPSTLGMSSLALLVCLSGAVRRSR</sequence>
<evidence type="ECO:0008006" key="4">
    <source>
        <dbReference type="Google" id="ProtNLM"/>
    </source>
</evidence>
<evidence type="ECO:0000313" key="3">
    <source>
        <dbReference type="Proteomes" id="UP000319852"/>
    </source>
</evidence>
<accession>A0A517MUC0</accession>
<evidence type="ECO:0000313" key="2">
    <source>
        <dbReference type="EMBL" id="QDS98478.1"/>
    </source>
</evidence>
<feature type="chain" id="PRO_5022005521" description="PEP-CTERM protein-sorting domain-containing protein" evidence="1">
    <location>
        <begin position="28"/>
        <end position="321"/>
    </location>
</feature>
<feature type="signal peptide" evidence="1">
    <location>
        <begin position="1"/>
        <end position="27"/>
    </location>
</feature>
<organism evidence="2 3">
    <name type="scientific">Adhaeretor mobilis</name>
    <dbReference type="NCBI Taxonomy" id="1930276"/>
    <lineage>
        <taxon>Bacteria</taxon>
        <taxon>Pseudomonadati</taxon>
        <taxon>Planctomycetota</taxon>
        <taxon>Planctomycetia</taxon>
        <taxon>Pirellulales</taxon>
        <taxon>Lacipirellulaceae</taxon>
        <taxon>Adhaeretor</taxon>
    </lineage>
</organism>